<evidence type="ECO:0000259" key="1">
    <source>
        <dbReference type="Pfam" id="PF13629"/>
    </source>
</evidence>
<proteinExistence type="predicted"/>
<dbReference type="EMBL" id="BARS01031154">
    <property type="protein sequence ID" value="GAG28070.1"/>
    <property type="molecule type" value="Genomic_DNA"/>
</dbReference>
<feature type="domain" description="Pilus formation protein N-terminal" evidence="1">
    <location>
        <begin position="50"/>
        <end position="117"/>
    </location>
</feature>
<gene>
    <name evidence="2" type="ORF">S01H1_48513</name>
</gene>
<sequence>MVRQTLRGILVPSLAVSAAAVLVGLALPVSAQEGPLQRRSSIVRKIQDANERMEMTVNTSRILSLDQEIPQAQVNNPDLLELTALSPTQVQVSAKKAGVTQINLWGRNQQIYTVDVIIYGDAQELTMLLRSQFPNAAVTVLPLTSGVLLSGHVDQP</sequence>
<feature type="non-terminal residue" evidence="2">
    <location>
        <position position="156"/>
    </location>
</feature>
<evidence type="ECO:0000313" key="2">
    <source>
        <dbReference type="EMBL" id="GAG28070.1"/>
    </source>
</evidence>
<dbReference type="InterPro" id="IPR032789">
    <property type="entry name" value="T2SS-T3SS_pil_N"/>
</dbReference>
<comment type="caution">
    <text evidence="2">The sequence shown here is derived from an EMBL/GenBank/DDBJ whole genome shotgun (WGS) entry which is preliminary data.</text>
</comment>
<dbReference type="Pfam" id="PF13629">
    <property type="entry name" value="T2SS-T3SS_pil_N"/>
    <property type="match status" value="1"/>
</dbReference>
<reference evidence="2" key="1">
    <citation type="journal article" date="2014" name="Front. Microbiol.">
        <title>High frequency of phylogenetically diverse reductive dehalogenase-homologous genes in deep subseafloor sedimentary metagenomes.</title>
        <authorList>
            <person name="Kawai M."/>
            <person name="Futagami T."/>
            <person name="Toyoda A."/>
            <person name="Takaki Y."/>
            <person name="Nishi S."/>
            <person name="Hori S."/>
            <person name="Arai W."/>
            <person name="Tsubouchi T."/>
            <person name="Morono Y."/>
            <person name="Uchiyama I."/>
            <person name="Ito T."/>
            <person name="Fujiyama A."/>
            <person name="Inagaki F."/>
            <person name="Takami H."/>
        </authorList>
    </citation>
    <scope>NUCLEOTIDE SEQUENCE</scope>
    <source>
        <strain evidence="2">Expedition CK06-06</strain>
    </source>
</reference>
<organism evidence="2">
    <name type="scientific">marine sediment metagenome</name>
    <dbReference type="NCBI Taxonomy" id="412755"/>
    <lineage>
        <taxon>unclassified sequences</taxon>
        <taxon>metagenomes</taxon>
        <taxon>ecological metagenomes</taxon>
    </lineage>
</organism>
<protein>
    <recommendedName>
        <fullName evidence="1">Pilus formation protein N-terminal domain-containing protein</fullName>
    </recommendedName>
</protein>
<dbReference type="AlphaFoldDB" id="X0WBP2"/>
<accession>X0WBP2</accession>
<name>X0WBP2_9ZZZZ</name>